<evidence type="ECO:0000256" key="5">
    <source>
        <dbReference type="ARBA" id="ARBA00012518"/>
    </source>
</evidence>
<feature type="active site" description="Proton donor" evidence="19">
    <location>
        <position position="179"/>
    </location>
</feature>
<dbReference type="HOGENOM" id="CLU_035304_1_1_7"/>
<comment type="pathway">
    <text evidence="4 19">Cell wall biogenesis; peptidoglycan biosynthesis.</text>
</comment>
<proteinExistence type="inferred from homology"/>
<keyword evidence="12 19" id="KW-0133">Cell shape</keyword>
<keyword evidence="10 19" id="KW-0274">FAD</keyword>
<gene>
    <name evidence="19 21" type="primary">murB</name>
    <name evidence="21" type="ORF">CIG1485E_0216</name>
</gene>
<dbReference type="NCBIfam" id="TIGR00179">
    <property type="entry name" value="murB"/>
    <property type="match status" value="1"/>
</dbReference>
<keyword evidence="15 19" id="KW-0131">Cell cycle</keyword>
<dbReference type="SUPFAM" id="SSF56176">
    <property type="entry name" value="FAD-binding/transporter-associated domain-like"/>
    <property type="match status" value="1"/>
</dbReference>
<keyword evidence="22" id="KW-1185">Reference proteome</keyword>
<keyword evidence="7 19" id="KW-0963">Cytoplasm</keyword>
<dbReference type="InterPro" id="IPR016169">
    <property type="entry name" value="FAD-bd_PCMH_sub2"/>
</dbReference>
<dbReference type="PANTHER" id="PTHR21071">
    <property type="entry name" value="UDP-N-ACETYLENOLPYRUVOYLGLUCOSAMINE REDUCTASE"/>
    <property type="match status" value="1"/>
</dbReference>
<dbReference type="GO" id="GO:0005829">
    <property type="term" value="C:cytosol"/>
    <property type="evidence" value="ECO:0007669"/>
    <property type="project" value="TreeGrafter"/>
</dbReference>
<comment type="subcellular location">
    <subcellularLocation>
        <location evidence="3 19">Cytoplasm</location>
    </subcellularLocation>
</comment>
<dbReference type="STRING" id="1244531.CIG2463D_0221"/>
<dbReference type="GO" id="GO:0008762">
    <property type="term" value="F:UDP-N-acetylmuramate dehydrogenase activity"/>
    <property type="evidence" value="ECO:0007669"/>
    <property type="project" value="UniProtKB-UniRule"/>
</dbReference>
<dbReference type="GO" id="GO:0009252">
    <property type="term" value="P:peptidoglycan biosynthetic process"/>
    <property type="evidence" value="ECO:0007669"/>
    <property type="project" value="UniProtKB-UniRule"/>
</dbReference>
<dbReference type="UniPathway" id="UPA00219"/>
<protein>
    <recommendedName>
        <fullName evidence="6 19">UDP-N-acetylenolpyruvoylglucosamine reductase</fullName>
        <ecNumber evidence="5 19">1.3.1.98</ecNumber>
    </recommendedName>
    <alternativeName>
        <fullName evidence="17 19">UDP-N-acetylmuramate dehydrogenase</fullName>
    </alternativeName>
</protein>
<evidence type="ECO:0000256" key="8">
    <source>
        <dbReference type="ARBA" id="ARBA00022618"/>
    </source>
</evidence>
<keyword evidence="14 19" id="KW-0560">Oxidoreductase</keyword>
<comment type="catalytic activity">
    <reaction evidence="18 19">
        <text>UDP-N-acetyl-alpha-D-muramate + NADP(+) = UDP-N-acetyl-3-O-(1-carboxyvinyl)-alpha-D-glucosamine + NADPH + H(+)</text>
        <dbReference type="Rhea" id="RHEA:12248"/>
        <dbReference type="ChEBI" id="CHEBI:15378"/>
        <dbReference type="ChEBI" id="CHEBI:57783"/>
        <dbReference type="ChEBI" id="CHEBI:58349"/>
        <dbReference type="ChEBI" id="CHEBI:68483"/>
        <dbReference type="ChEBI" id="CHEBI:70757"/>
        <dbReference type="EC" id="1.3.1.98"/>
    </reaction>
</comment>
<dbReference type="RefSeq" id="WP_038452762.1">
    <property type="nucleotide sequence ID" value="NZ_CP009043.1"/>
</dbReference>
<evidence type="ECO:0000256" key="7">
    <source>
        <dbReference type="ARBA" id="ARBA00022490"/>
    </source>
</evidence>
<dbReference type="GO" id="GO:0071555">
    <property type="term" value="P:cell wall organization"/>
    <property type="evidence" value="ECO:0007669"/>
    <property type="project" value="UniProtKB-KW"/>
</dbReference>
<evidence type="ECO:0000256" key="10">
    <source>
        <dbReference type="ARBA" id="ARBA00022827"/>
    </source>
</evidence>
<sequence>MKIDFSKFSSVKIGGVFDVEMIDEMCEFDGVMIGGANNILISPNPPKMGILSPKFDYIKFENGILSVGAKTSAAKLFKFAKEQNLGGFEFVKKIPGTIGGLITMNAGLKEHEISQSLKSIITSYGEFDKNECDFAYRHSNIKGVIYEARFEILREFDDDLSEILNAKRANQPKGASFGSCFANPKAAPAGKLLEEVGLKGFRIGRCGFSEIHANFLINYGGGTFSDAIALINLAKERVMDKFKIELKSEVVVL</sequence>
<dbReference type="NCBIfam" id="NF010479">
    <property type="entry name" value="PRK13904.1"/>
    <property type="match status" value="1"/>
</dbReference>
<evidence type="ECO:0000256" key="16">
    <source>
        <dbReference type="ARBA" id="ARBA00023316"/>
    </source>
</evidence>
<evidence type="ECO:0000256" key="2">
    <source>
        <dbReference type="ARBA" id="ARBA00003921"/>
    </source>
</evidence>
<evidence type="ECO:0000313" key="22">
    <source>
        <dbReference type="Proteomes" id="UP000028486"/>
    </source>
</evidence>
<dbReference type="KEGG" id="caj:CIG1485E_0216"/>
<dbReference type="Proteomes" id="UP000028486">
    <property type="component" value="Chromosome"/>
</dbReference>
<dbReference type="eggNOG" id="COG0812">
    <property type="taxonomic scope" value="Bacteria"/>
</dbReference>
<evidence type="ECO:0000256" key="17">
    <source>
        <dbReference type="ARBA" id="ARBA00031026"/>
    </source>
</evidence>
<dbReference type="OrthoDB" id="9804753at2"/>
<evidence type="ECO:0000256" key="15">
    <source>
        <dbReference type="ARBA" id="ARBA00023306"/>
    </source>
</evidence>
<evidence type="ECO:0000256" key="4">
    <source>
        <dbReference type="ARBA" id="ARBA00004752"/>
    </source>
</evidence>
<dbReference type="AlphaFoldDB" id="A0A076F8Q6"/>
<feature type="active site" evidence="19">
    <location>
        <position position="249"/>
    </location>
</feature>
<keyword evidence="16 19" id="KW-0961">Cell wall biogenesis/degradation</keyword>
<evidence type="ECO:0000256" key="19">
    <source>
        <dbReference type="HAMAP-Rule" id="MF_00037"/>
    </source>
</evidence>
<organism evidence="21 22">
    <name type="scientific">Campylobacter iguaniorum</name>
    <dbReference type="NCBI Taxonomy" id="1244531"/>
    <lineage>
        <taxon>Bacteria</taxon>
        <taxon>Pseudomonadati</taxon>
        <taxon>Campylobacterota</taxon>
        <taxon>Epsilonproteobacteria</taxon>
        <taxon>Campylobacterales</taxon>
        <taxon>Campylobacteraceae</taxon>
        <taxon>Campylobacter</taxon>
    </lineage>
</organism>
<name>A0A076F8Q6_9BACT</name>
<dbReference type="InterPro" id="IPR003170">
    <property type="entry name" value="MurB"/>
</dbReference>
<evidence type="ECO:0000313" key="21">
    <source>
        <dbReference type="EMBL" id="AII14088.1"/>
    </source>
</evidence>
<dbReference type="InterPro" id="IPR011601">
    <property type="entry name" value="MurB_C"/>
</dbReference>
<evidence type="ECO:0000256" key="12">
    <source>
        <dbReference type="ARBA" id="ARBA00022960"/>
    </source>
</evidence>
<dbReference type="InterPro" id="IPR036635">
    <property type="entry name" value="MurB_C_sf"/>
</dbReference>
<feature type="domain" description="UDP-N-acetylenolpyruvoylglucosamine reductase C-terminal" evidence="20">
    <location>
        <begin position="159"/>
        <end position="252"/>
    </location>
</feature>
<keyword evidence="13 19" id="KW-0573">Peptidoglycan synthesis</keyword>
<dbReference type="EC" id="1.3.1.98" evidence="5 19"/>
<keyword evidence="9 19" id="KW-0285">Flavoprotein</keyword>
<evidence type="ECO:0000256" key="9">
    <source>
        <dbReference type="ARBA" id="ARBA00022630"/>
    </source>
</evidence>
<evidence type="ECO:0000256" key="18">
    <source>
        <dbReference type="ARBA" id="ARBA00048914"/>
    </source>
</evidence>
<dbReference type="GO" id="GO:0051301">
    <property type="term" value="P:cell division"/>
    <property type="evidence" value="ECO:0007669"/>
    <property type="project" value="UniProtKB-KW"/>
</dbReference>
<dbReference type="PATRIC" id="fig|1244531.5.peg.226"/>
<keyword evidence="8 19" id="KW-0132">Cell division</keyword>
<accession>A0A076F8Q6</accession>
<reference evidence="22" key="1">
    <citation type="journal article" date="2014" name="Genome Announc.">
        <title>Complete Genome Sequence of Campylobacter iguaniorum Strain 1485ET, Isolated from a Bearded Dragon (Pogona vitticeps).</title>
        <authorList>
            <person name="Gilbert M.J."/>
            <person name="Miller W.G."/>
            <person name="Yee E."/>
            <person name="Kik M."/>
            <person name="Wagenaar J.A."/>
            <person name="Duim B."/>
        </authorList>
    </citation>
    <scope>NUCLEOTIDE SEQUENCE [LARGE SCALE GENOMIC DNA]</scope>
    <source>
        <strain evidence="22">1485E</strain>
    </source>
</reference>
<comment type="function">
    <text evidence="2 19">Cell wall formation.</text>
</comment>
<comment type="cofactor">
    <cofactor evidence="1 19">
        <name>FAD</name>
        <dbReference type="ChEBI" id="CHEBI:57692"/>
    </cofactor>
</comment>
<dbReference type="Gene3D" id="3.90.78.10">
    <property type="entry name" value="UDP-N-acetylenolpyruvoylglucosamine reductase, C-terminal domain"/>
    <property type="match status" value="1"/>
</dbReference>
<evidence type="ECO:0000256" key="11">
    <source>
        <dbReference type="ARBA" id="ARBA00022857"/>
    </source>
</evidence>
<dbReference type="SUPFAM" id="SSF56194">
    <property type="entry name" value="Uridine diphospho-N-Acetylenolpyruvylglucosamine reductase, MurB, C-terminal domain"/>
    <property type="match status" value="1"/>
</dbReference>
<keyword evidence="11 19" id="KW-0521">NADP</keyword>
<dbReference type="InterPro" id="IPR036318">
    <property type="entry name" value="FAD-bd_PCMH-like_sf"/>
</dbReference>
<dbReference type="Pfam" id="PF02873">
    <property type="entry name" value="MurB_C"/>
    <property type="match status" value="1"/>
</dbReference>
<dbReference type="GO" id="GO:0008360">
    <property type="term" value="P:regulation of cell shape"/>
    <property type="evidence" value="ECO:0007669"/>
    <property type="project" value="UniProtKB-KW"/>
</dbReference>
<evidence type="ECO:0000256" key="14">
    <source>
        <dbReference type="ARBA" id="ARBA00023002"/>
    </source>
</evidence>
<evidence type="ECO:0000256" key="3">
    <source>
        <dbReference type="ARBA" id="ARBA00004496"/>
    </source>
</evidence>
<dbReference type="GO" id="GO:0050660">
    <property type="term" value="F:flavin adenine dinucleotide binding"/>
    <property type="evidence" value="ECO:0007669"/>
    <property type="project" value="InterPro"/>
</dbReference>
<dbReference type="Gene3D" id="3.30.465.10">
    <property type="match status" value="1"/>
</dbReference>
<evidence type="ECO:0000256" key="1">
    <source>
        <dbReference type="ARBA" id="ARBA00001974"/>
    </source>
</evidence>
<comment type="similarity">
    <text evidence="19">Belongs to the MurB family.</text>
</comment>
<dbReference type="HAMAP" id="MF_00037">
    <property type="entry name" value="MurB"/>
    <property type="match status" value="1"/>
</dbReference>
<feature type="active site" evidence="19">
    <location>
        <position position="137"/>
    </location>
</feature>
<dbReference type="PANTHER" id="PTHR21071:SF4">
    <property type="entry name" value="UDP-N-ACETYLENOLPYRUVOYLGLUCOSAMINE REDUCTASE"/>
    <property type="match status" value="1"/>
</dbReference>
<evidence type="ECO:0000259" key="20">
    <source>
        <dbReference type="Pfam" id="PF02873"/>
    </source>
</evidence>
<evidence type="ECO:0000256" key="6">
    <source>
        <dbReference type="ARBA" id="ARBA00015188"/>
    </source>
</evidence>
<dbReference type="EMBL" id="CP009043">
    <property type="protein sequence ID" value="AII14088.1"/>
    <property type="molecule type" value="Genomic_DNA"/>
</dbReference>
<evidence type="ECO:0000256" key="13">
    <source>
        <dbReference type="ARBA" id="ARBA00022984"/>
    </source>
</evidence>